<feature type="domain" description="Ice-binding protein C-terminal" evidence="3">
    <location>
        <begin position="221"/>
        <end position="244"/>
    </location>
</feature>
<dbReference type="OrthoDB" id="9967729at2"/>
<dbReference type="Proteomes" id="UP000241771">
    <property type="component" value="Unassembled WGS sequence"/>
</dbReference>
<keyword evidence="1" id="KW-1133">Transmembrane helix</keyword>
<feature type="signal peptide" evidence="2">
    <location>
        <begin position="1"/>
        <end position="19"/>
    </location>
</feature>
<comment type="caution">
    <text evidence="4">The sequence shown here is derived from an EMBL/GenBank/DDBJ whole genome shotgun (WGS) entry which is preliminary data.</text>
</comment>
<keyword evidence="1" id="KW-0472">Membrane</keyword>
<dbReference type="InterPro" id="IPR013424">
    <property type="entry name" value="Ice-binding_C"/>
</dbReference>
<gene>
    <name evidence="4" type="ORF">C9I98_04375</name>
</gene>
<accession>A0A2T3NY27</accession>
<feature type="chain" id="PRO_5015542185" evidence="2">
    <location>
        <begin position="20"/>
        <end position="248"/>
    </location>
</feature>
<keyword evidence="2" id="KW-0732">Signal</keyword>
<feature type="transmembrane region" description="Helical" evidence="1">
    <location>
        <begin position="225"/>
        <end position="242"/>
    </location>
</feature>
<reference evidence="4 5" key="1">
    <citation type="submission" date="2018-01" db="EMBL/GenBank/DDBJ databases">
        <title>Whole genome sequencing of Histamine producing bacteria.</title>
        <authorList>
            <person name="Butler K."/>
        </authorList>
    </citation>
    <scope>NUCLEOTIDE SEQUENCE [LARGE SCALE GENOMIC DNA]</scope>
    <source>
        <strain evidence="4 5">DSM 100436</strain>
    </source>
</reference>
<evidence type="ECO:0000259" key="3">
    <source>
        <dbReference type="Pfam" id="PF07589"/>
    </source>
</evidence>
<dbReference type="RefSeq" id="WP_036816330.1">
    <property type="nucleotide sequence ID" value="NZ_JGVO01000022.1"/>
</dbReference>
<organism evidence="4 5">
    <name type="scientific">Photobacterium sanctipauli</name>
    <dbReference type="NCBI Taxonomy" id="1342794"/>
    <lineage>
        <taxon>Bacteria</taxon>
        <taxon>Pseudomonadati</taxon>
        <taxon>Pseudomonadota</taxon>
        <taxon>Gammaproteobacteria</taxon>
        <taxon>Vibrionales</taxon>
        <taxon>Vibrionaceae</taxon>
        <taxon>Photobacterium</taxon>
    </lineage>
</organism>
<dbReference type="Pfam" id="PF07589">
    <property type="entry name" value="PEP-CTERM"/>
    <property type="match status" value="1"/>
</dbReference>
<proteinExistence type="predicted"/>
<evidence type="ECO:0000256" key="2">
    <source>
        <dbReference type="SAM" id="SignalP"/>
    </source>
</evidence>
<dbReference type="NCBIfam" id="TIGR02595">
    <property type="entry name" value="PEP_CTERM"/>
    <property type="match status" value="1"/>
</dbReference>
<dbReference type="AlphaFoldDB" id="A0A2T3NY27"/>
<keyword evidence="1" id="KW-0812">Transmembrane</keyword>
<evidence type="ECO:0000256" key="1">
    <source>
        <dbReference type="SAM" id="Phobius"/>
    </source>
</evidence>
<keyword evidence="5" id="KW-1185">Reference proteome</keyword>
<dbReference type="EMBL" id="PYMA01000002">
    <property type="protein sequence ID" value="PSW21194.1"/>
    <property type="molecule type" value="Genomic_DNA"/>
</dbReference>
<protein>
    <submittedName>
        <fullName evidence="4">PEP-CTERM sorting domain-containing protein</fullName>
    </submittedName>
</protein>
<sequence length="248" mass="26127">MKNILIAAALMGATFSANATLWVFDDFEVNHGTGPDLSSIGTGYHSGSTTANVSGIMGGQRDAELTVTQAGSDFFDSTIMAGDPDYPYLSWSNGPGALSKVEIIYDGSSSDPKNAMSHYSSVNNVNNQGLGGIDISLHTDFYFDVVYSDLAGSFNYYIQVFDTFGMNQVVTGTNSAGATGMVYLDLDLFDSVDLMNVGAVAFGFMSIAEGADVAIDSFGVVPEPSMLAVFGAGLFGFGFVGSRRKRTN</sequence>
<evidence type="ECO:0000313" key="4">
    <source>
        <dbReference type="EMBL" id="PSW21194.1"/>
    </source>
</evidence>
<evidence type="ECO:0000313" key="5">
    <source>
        <dbReference type="Proteomes" id="UP000241771"/>
    </source>
</evidence>
<name>A0A2T3NY27_9GAMM</name>